<evidence type="ECO:0000259" key="3">
    <source>
        <dbReference type="PROSITE" id="PS50885"/>
    </source>
</evidence>
<dbReference type="PROSITE" id="PS50887">
    <property type="entry name" value="GGDEF"/>
    <property type="match status" value="1"/>
</dbReference>
<dbReference type="Pfam" id="PF00563">
    <property type="entry name" value="EAL"/>
    <property type="match status" value="1"/>
</dbReference>
<dbReference type="Pfam" id="PF00672">
    <property type="entry name" value="HAMP"/>
    <property type="match status" value="1"/>
</dbReference>
<feature type="domain" description="HAMP" evidence="3">
    <location>
        <begin position="199"/>
        <end position="251"/>
    </location>
</feature>
<dbReference type="Pfam" id="PF09984">
    <property type="entry name" value="sCache_4"/>
    <property type="match status" value="1"/>
</dbReference>
<dbReference type="SMART" id="SM00052">
    <property type="entry name" value="EAL"/>
    <property type="match status" value="1"/>
</dbReference>
<gene>
    <name evidence="5" type="ORF">AT959_07545</name>
</gene>
<evidence type="ECO:0000313" key="5">
    <source>
        <dbReference type="EMBL" id="KXB31504.1"/>
    </source>
</evidence>
<dbReference type="GO" id="GO:0007165">
    <property type="term" value="P:signal transduction"/>
    <property type="evidence" value="ECO:0007669"/>
    <property type="project" value="InterPro"/>
</dbReference>
<feature type="domain" description="EAL" evidence="2">
    <location>
        <begin position="441"/>
        <end position="696"/>
    </location>
</feature>
<dbReference type="PROSITE" id="PS50883">
    <property type="entry name" value="EAL"/>
    <property type="match status" value="1"/>
</dbReference>
<dbReference type="GO" id="GO:0016020">
    <property type="term" value="C:membrane"/>
    <property type="evidence" value="ECO:0007669"/>
    <property type="project" value="InterPro"/>
</dbReference>
<evidence type="ECO:0000256" key="1">
    <source>
        <dbReference type="SAM" id="Phobius"/>
    </source>
</evidence>
<dbReference type="Gene3D" id="6.10.340.10">
    <property type="match status" value="1"/>
</dbReference>
<dbReference type="InterPro" id="IPR052155">
    <property type="entry name" value="Biofilm_reg_signaling"/>
</dbReference>
<dbReference type="InterPro" id="IPR000160">
    <property type="entry name" value="GGDEF_dom"/>
</dbReference>
<keyword evidence="1" id="KW-0812">Transmembrane</keyword>
<reference evidence="5 6" key="1">
    <citation type="submission" date="2015-12" db="EMBL/GenBank/DDBJ databases">
        <title>Nitrous oxide reduction kinetics distinguish bacteria harboring typical versus atypical NosZ.</title>
        <authorList>
            <person name="Yoon S."/>
            <person name="Nissen S."/>
            <person name="Park D."/>
            <person name="Sanford R.A."/>
            <person name="Loeffler F.E."/>
        </authorList>
    </citation>
    <scope>NUCLEOTIDE SEQUENCE [LARGE SCALE GENOMIC DNA]</scope>
    <source>
        <strain evidence="5 6">ATCC BAA-841</strain>
    </source>
</reference>
<keyword evidence="1" id="KW-0472">Membrane</keyword>
<dbReference type="InterPro" id="IPR029787">
    <property type="entry name" value="Nucleotide_cyclase"/>
</dbReference>
<keyword evidence="6" id="KW-1185">Reference proteome</keyword>
<dbReference type="PANTHER" id="PTHR44757">
    <property type="entry name" value="DIGUANYLATE CYCLASE DGCP"/>
    <property type="match status" value="1"/>
</dbReference>
<dbReference type="CDD" id="cd01948">
    <property type="entry name" value="EAL"/>
    <property type="match status" value="1"/>
</dbReference>
<evidence type="ECO:0000313" key="6">
    <source>
        <dbReference type="Proteomes" id="UP000070186"/>
    </source>
</evidence>
<name>A0A133XKM8_9RHOO</name>
<keyword evidence="1" id="KW-1133">Transmembrane helix</keyword>
<dbReference type="SMART" id="SM00267">
    <property type="entry name" value="GGDEF"/>
    <property type="match status" value="1"/>
</dbReference>
<dbReference type="Pfam" id="PF00990">
    <property type="entry name" value="GGDEF"/>
    <property type="match status" value="1"/>
</dbReference>
<dbReference type="CDD" id="cd06225">
    <property type="entry name" value="HAMP"/>
    <property type="match status" value="1"/>
</dbReference>
<dbReference type="STRING" id="281362.AT959_07545"/>
<dbReference type="InterPro" id="IPR003660">
    <property type="entry name" value="HAMP_dom"/>
</dbReference>
<dbReference type="InterPro" id="IPR001633">
    <property type="entry name" value="EAL_dom"/>
</dbReference>
<dbReference type="SMART" id="SM00304">
    <property type="entry name" value="HAMP"/>
    <property type="match status" value="1"/>
</dbReference>
<sequence length="697" mass="75891">MSRLNLRQRLLLLSLLPSAVIAITLVSYFTLSGIQTLEGELRTKALATVRYLAQISEYGIISGQLESLHGLAQTTVQESGVKAAVIVNPKGRAIAVSGRVSLASEALRQSLNEPAQVTESDRWIAFGAPVLRSLNEADTLFEPVSSSNVPAPQEVIGHVFVEFDKSELINQQRDLLLRGLLIVLIGLILIAALAIAMADSLARPIKRLALAVREMSSGRFDTRVPTQSSAEFGILEQGFNEMANHIEDVHRSMQSRIEEATAQLAFQARHDSLTGLLNRREFEHRLEKALSSVQAGGEEFSVLFIDLDRFKPVNDTCGHLAGDELLRQISQLFQGRLREEDTLARLGGDEFGIILANCSGSRARQVAEDICGLAGAYRFIWQDKVFSIGASIGLTPVGRRVRNINEVLAAGDAACYRAKESGRNQVCEQEATNTPERRHESNNWAARLGSALTEDRLLIEALPLHALQSETLNGHCVELSARLNEPGQAPIALSALIDAAERYDLAGIIDQRFIETAIAALDRARRNNKELHCLVPLSRNSLSRRSVIDLIARNLASKNLPGNGLCLIFSEDVTTHQSSQAMEFSRQVRALGCQVGLDDFGGGLSSFNHLRAISPSCVKLSRSLTRDLGGNRASTALLRAVQEITADLGIYSIAENVDDPATLGQLEELGISYAQGLAVAPCEPFEVWLEGAVFRSA</sequence>
<dbReference type="InterPro" id="IPR019247">
    <property type="entry name" value="Histidine_kinase_BarA_N"/>
</dbReference>
<dbReference type="InterPro" id="IPR035919">
    <property type="entry name" value="EAL_sf"/>
</dbReference>
<organism evidence="5 6">
    <name type="scientific">Dechloromonas denitrificans</name>
    <dbReference type="NCBI Taxonomy" id="281362"/>
    <lineage>
        <taxon>Bacteria</taxon>
        <taxon>Pseudomonadati</taxon>
        <taxon>Pseudomonadota</taxon>
        <taxon>Betaproteobacteria</taxon>
        <taxon>Rhodocyclales</taxon>
        <taxon>Azonexaceae</taxon>
        <taxon>Dechloromonas</taxon>
    </lineage>
</organism>
<dbReference type="AlphaFoldDB" id="A0A133XKM8"/>
<dbReference type="GO" id="GO:0003824">
    <property type="term" value="F:catalytic activity"/>
    <property type="evidence" value="ECO:0007669"/>
    <property type="project" value="UniProtKB-ARBA"/>
</dbReference>
<dbReference type="InterPro" id="IPR043128">
    <property type="entry name" value="Rev_trsase/Diguanyl_cyclase"/>
</dbReference>
<evidence type="ECO:0000259" key="4">
    <source>
        <dbReference type="PROSITE" id="PS50887"/>
    </source>
</evidence>
<dbReference type="SUPFAM" id="SSF141868">
    <property type="entry name" value="EAL domain-like"/>
    <property type="match status" value="1"/>
</dbReference>
<proteinExistence type="predicted"/>
<evidence type="ECO:0000259" key="2">
    <source>
        <dbReference type="PROSITE" id="PS50883"/>
    </source>
</evidence>
<dbReference type="Proteomes" id="UP000070186">
    <property type="component" value="Unassembled WGS sequence"/>
</dbReference>
<dbReference type="SUPFAM" id="SSF158472">
    <property type="entry name" value="HAMP domain-like"/>
    <property type="match status" value="1"/>
</dbReference>
<dbReference type="Gene3D" id="3.30.70.270">
    <property type="match status" value="1"/>
</dbReference>
<dbReference type="Gene3D" id="3.20.20.450">
    <property type="entry name" value="EAL domain"/>
    <property type="match status" value="1"/>
</dbReference>
<feature type="transmembrane region" description="Helical" evidence="1">
    <location>
        <begin position="175"/>
        <end position="198"/>
    </location>
</feature>
<dbReference type="EMBL" id="LODL01000013">
    <property type="protein sequence ID" value="KXB31504.1"/>
    <property type="molecule type" value="Genomic_DNA"/>
</dbReference>
<dbReference type="PANTHER" id="PTHR44757:SF4">
    <property type="entry name" value="DIGUANYLATE CYCLASE DGCE-RELATED"/>
    <property type="match status" value="1"/>
</dbReference>
<dbReference type="SUPFAM" id="SSF55073">
    <property type="entry name" value="Nucleotide cyclase"/>
    <property type="match status" value="1"/>
</dbReference>
<evidence type="ECO:0008006" key="7">
    <source>
        <dbReference type="Google" id="ProtNLM"/>
    </source>
</evidence>
<feature type="domain" description="GGDEF" evidence="4">
    <location>
        <begin position="298"/>
        <end position="431"/>
    </location>
</feature>
<dbReference type="RefSeq" id="WP_066882220.1">
    <property type="nucleotide sequence ID" value="NZ_LODL01000013.1"/>
</dbReference>
<comment type="caution">
    <text evidence="5">The sequence shown here is derived from an EMBL/GenBank/DDBJ whole genome shotgun (WGS) entry which is preliminary data.</text>
</comment>
<dbReference type="FunFam" id="3.30.70.270:FF:000001">
    <property type="entry name" value="Diguanylate cyclase domain protein"/>
    <property type="match status" value="1"/>
</dbReference>
<dbReference type="NCBIfam" id="TIGR00254">
    <property type="entry name" value="GGDEF"/>
    <property type="match status" value="1"/>
</dbReference>
<dbReference type="CDD" id="cd01949">
    <property type="entry name" value="GGDEF"/>
    <property type="match status" value="1"/>
</dbReference>
<dbReference type="PROSITE" id="PS50885">
    <property type="entry name" value="HAMP"/>
    <property type="match status" value="1"/>
</dbReference>
<accession>A0A133XKM8</accession>
<protein>
    <recommendedName>
        <fullName evidence="7">Diguanylate cyclase</fullName>
    </recommendedName>
</protein>